<feature type="compositionally biased region" description="Polar residues" evidence="2">
    <location>
        <begin position="41"/>
        <end position="57"/>
    </location>
</feature>
<dbReference type="Gene3D" id="3.30.160.20">
    <property type="match status" value="1"/>
</dbReference>
<feature type="compositionally biased region" description="Basic and acidic residues" evidence="2">
    <location>
        <begin position="537"/>
        <end position="553"/>
    </location>
</feature>
<dbReference type="InterPro" id="IPR036389">
    <property type="entry name" value="RNase_III_sf"/>
</dbReference>
<dbReference type="SUPFAM" id="SSF69065">
    <property type="entry name" value="RNase III domain-like"/>
    <property type="match status" value="1"/>
</dbReference>
<protein>
    <recommendedName>
        <fullName evidence="3">RNase III domain-containing protein</fullName>
    </recommendedName>
</protein>
<keyword evidence="5" id="KW-1185">Reference proteome</keyword>
<dbReference type="Pfam" id="PF00636">
    <property type="entry name" value="Ribonuclease_3"/>
    <property type="match status" value="1"/>
</dbReference>
<dbReference type="GeneID" id="80909191"/>
<dbReference type="SUPFAM" id="SSF54768">
    <property type="entry name" value="dsRNA-binding domain-like"/>
    <property type="match status" value="1"/>
</dbReference>
<dbReference type="GO" id="GO:0005654">
    <property type="term" value="C:nucleoplasm"/>
    <property type="evidence" value="ECO:0007669"/>
    <property type="project" value="TreeGrafter"/>
</dbReference>
<sequence length="610" mass="69120">MSGFGVQKRGGGFDHYSSGHVQKHARSENLSPNLAPRGPNNAYQYQNNGHPSPQSGPFKSRDRRGETAYFEHIDRLPDPSKCEPCKLAKQEVDAGLIALLAKVEADELTSDGDKDILRCAGEMRRLLSARSSRKHAQQMKVLDKERPVEGKYIMIPAYIEQKMEDAISLPPLPPILEPSLQEQVFTHASVYESKAKAKGVTSTDDLTYERLEFIGDAYLEVMATRLIAYRLPHLDIPSQAHFREQLVRNDTLSKFSTGYGFPDRLKHASHLKPGKVWNKITADVFEAYVAAVVLSDPVEGFLTAEKWMNQLWAKQMIDYREPILVENAHAQEELSKLVHMNHIKLNYYDEKEMEMTKDGVQRFFQGVYLTGWGYENEWLGSGVGRNKSQGAVNAAQDALTRSNDALRTAIQRKQEFLAQQQKERDQKRAELRRQAYRGDEEAITELRRILSNDIRIKRKQAGKGDADAAAKLGELVAEEALLADRLDLKDADEGKVQTQNGVELGKPVETKVYTQAQNTADRNPDMTSTKKHKKNKESKQEHPKPVKEAKQSPEDFLANIMAGGKTDTTLAKETQKDDSSWLEKEQKKKEKEQRKKQEKMAKKEKKESST</sequence>
<evidence type="ECO:0000313" key="5">
    <source>
        <dbReference type="Proteomes" id="UP001140513"/>
    </source>
</evidence>
<feature type="region of interest" description="Disordered" evidence="2">
    <location>
        <begin position="498"/>
        <end position="610"/>
    </location>
</feature>
<keyword evidence="1" id="KW-0694">RNA-binding</keyword>
<feature type="compositionally biased region" description="Basic and acidic residues" evidence="2">
    <location>
        <begin position="573"/>
        <end position="610"/>
    </location>
</feature>
<dbReference type="GO" id="GO:0003723">
    <property type="term" value="F:RNA binding"/>
    <property type="evidence" value="ECO:0007669"/>
    <property type="project" value="UniProtKB-KW"/>
</dbReference>
<proteinExistence type="predicted"/>
<dbReference type="Proteomes" id="UP001140513">
    <property type="component" value="Unassembled WGS sequence"/>
</dbReference>
<gene>
    <name evidence="4" type="ORF">N0V89_005661</name>
</gene>
<dbReference type="PANTHER" id="PTHR11207">
    <property type="entry name" value="RIBONUCLEASE III"/>
    <property type="match status" value="1"/>
</dbReference>
<dbReference type="PROSITE" id="PS50142">
    <property type="entry name" value="RNASE_3_2"/>
    <property type="match status" value="1"/>
</dbReference>
<feature type="domain" description="RNase III" evidence="3">
    <location>
        <begin position="156"/>
        <end position="297"/>
    </location>
</feature>
<dbReference type="GO" id="GO:0034475">
    <property type="term" value="P:U4 snRNA 3'-end processing"/>
    <property type="evidence" value="ECO:0007669"/>
    <property type="project" value="TreeGrafter"/>
</dbReference>
<name>A0A9W9CBH0_9PLEO</name>
<reference evidence="4" key="1">
    <citation type="submission" date="2022-10" db="EMBL/GenBank/DDBJ databases">
        <title>Tapping the CABI collections for fungal endophytes: first genome assemblies for Collariella, Neodidymelliopsis, Ascochyta clinopodiicola, Didymella pomorum, Didymosphaeria variabile, Neocosmospora piperis and Neocucurbitaria cava.</title>
        <authorList>
            <person name="Hill R."/>
        </authorList>
    </citation>
    <scope>NUCLEOTIDE SEQUENCE</scope>
    <source>
        <strain evidence="4">IMI 356815</strain>
    </source>
</reference>
<dbReference type="GO" id="GO:0006369">
    <property type="term" value="P:termination of RNA polymerase II transcription"/>
    <property type="evidence" value="ECO:0007669"/>
    <property type="project" value="TreeGrafter"/>
</dbReference>
<accession>A0A9W9CBH0</accession>
<dbReference type="InterPro" id="IPR000999">
    <property type="entry name" value="RNase_III_dom"/>
</dbReference>
<dbReference type="RefSeq" id="XP_056071704.1">
    <property type="nucleotide sequence ID" value="XM_056214437.1"/>
</dbReference>
<feature type="region of interest" description="Disordered" evidence="2">
    <location>
        <begin position="1"/>
        <end position="64"/>
    </location>
</feature>
<dbReference type="AlphaFoldDB" id="A0A9W9CBH0"/>
<feature type="compositionally biased region" description="Polar residues" evidence="2">
    <location>
        <begin position="512"/>
        <end position="521"/>
    </location>
</feature>
<evidence type="ECO:0000256" key="2">
    <source>
        <dbReference type="SAM" id="MobiDB-lite"/>
    </source>
</evidence>
<dbReference type="PANTHER" id="PTHR11207:SF0">
    <property type="entry name" value="RIBONUCLEASE 3"/>
    <property type="match status" value="1"/>
</dbReference>
<evidence type="ECO:0000256" key="1">
    <source>
        <dbReference type="ARBA" id="ARBA00022884"/>
    </source>
</evidence>
<dbReference type="EMBL" id="JAPEUX010000004">
    <property type="protein sequence ID" value="KAJ4353930.1"/>
    <property type="molecule type" value="Genomic_DNA"/>
</dbReference>
<comment type="caution">
    <text evidence="4">The sequence shown here is derived from an EMBL/GenBank/DDBJ whole genome shotgun (WGS) entry which is preliminary data.</text>
</comment>
<evidence type="ECO:0000313" key="4">
    <source>
        <dbReference type="EMBL" id="KAJ4353930.1"/>
    </source>
</evidence>
<evidence type="ECO:0000259" key="3">
    <source>
        <dbReference type="PROSITE" id="PS50142"/>
    </source>
</evidence>
<dbReference type="OrthoDB" id="2392202at2759"/>
<dbReference type="GO" id="GO:0004525">
    <property type="term" value="F:ribonuclease III activity"/>
    <property type="evidence" value="ECO:0007669"/>
    <property type="project" value="InterPro"/>
</dbReference>
<dbReference type="CDD" id="cd00593">
    <property type="entry name" value="RIBOc"/>
    <property type="match status" value="1"/>
</dbReference>
<dbReference type="SMART" id="SM00535">
    <property type="entry name" value="RIBOc"/>
    <property type="match status" value="1"/>
</dbReference>
<organism evidence="4 5">
    <name type="scientific">Didymosphaeria variabile</name>
    <dbReference type="NCBI Taxonomy" id="1932322"/>
    <lineage>
        <taxon>Eukaryota</taxon>
        <taxon>Fungi</taxon>
        <taxon>Dikarya</taxon>
        <taxon>Ascomycota</taxon>
        <taxon>Pezizomycotina</taxon>
        <taxon>Dothideomycetes</taxon>
        <taxon>Pleosporomycetidae</taxon>
        <taxon>Pleosporales</taxon>
        <taxon>Massarineae</taxon>
        <taxon>Didymosphaeriaceae</taxon>
        <taxon>Didymosphaeria</taxon>
    </lineage>
</organism>
<dbReference type="Gene3D" id="1.10.1520.10">
    <property type="entry name" value="Ribonuclease III domain"/>
    <property type="match status" value="1"/>
</dbReference>
<dbReference type="GO" id="GO:0006364">
    <property type="term" value="P:rRNA processing"/>
    <property type="evidence" value="ECO:0007669"/>
    <property type="project" value="TreeGrafter"/>
</dbReference>